<keyword evidence="2" id="KW-1185">Reference proteome</keyword>
<dbReference type="EMBL" id="AWQX01000170">
    <property type="protein sequence ID" value="EST29931.1"/>
    <property type="molecule type" value="Genomic_DNA"/>
</dbReference>
<sequence>MIGLPADERDRVSRMVYQRPDVDLTTVPVETIPEELRELVAAWRDPNSFSNRAYAVTDPAQIDFDEPEVQADLESVLGLDLGTEGPCHRPPD</sequence>
<dbReference type="AlphaFoldDB" id="V6KEQ9"/>
<evidence type="ECO:0000313" key="2">
    <source>
        <dbReference type="Proteomes" id="UP000017984"/>
    </source>
</evidence>
<dbReference type="PATRIC" id="fig|1352936.5.peg.4078"/>
<dbReference type="HOGENOM" id="CLU_2411988_0_0_11"/>
<organism evidence="1 2">
    <name type="scientific">Streptomyces roseochromogenus subsp. oscitans DS 12.976</name>
    <dbReference type="NCBI Taxonomy" id="1352936"/>
    <lineage>
        <taxon>Bacteria</taxon>
        <taxon>Bacillati</taxon>
        <taxon>Actinomycetota</taxon>
        <taxon>Actinomycetes</taxon>
        <taxon>Kitasatosporales</taxon>
        <taxon>Streptomycetaceae</taxon>
        <taxon>Streptomyces</taxon>
    </lineage>
</organism>
<reference evidence="1 2" key="1">
    <citation type="journal article" date="2014" name="Genome Announc.">
        <title>Draft Genome Sequence of Streptomyces roseochromogenes subsp. oscitans DS 12.976, Producer of the Aminocoumarin Antibiotic Clorobiocin.</title>
        <authorList>
            <person name="Ruckert C."/>
            <person name="Kalinowski J."/>
            <person name="Heide L."/>
            <person name="Apel A.K."/>
        </authorList>
    </citation>
    <scope>NUCLEOTIDE SEQUENCE [LARGE SCALE GENOMIC DNA]</scope>
    <source>
        <strain evidence="1 2">DS 12.976</strain>
    </source>
</reference>
<evidence type="ECO:0000313" key="1">
    <source>
        <dbReference type="EMBL" id="EST29931.1"/>
    </source>
</evidence>
<proteinExistence type="predicted"/>
<dbReference type="STRING" id="1352936.M878_19450"/>
<name>V6KEQ9_STRRC</name>
<accession>V6KEQ9</accession>
<comment type="caution">
    <text evidence="1">The sequence shown here is derived from an EMBL/GenBank/DDBJ whole genome shotgun (WGS) entry which is preliminary data.</text>
</comment>
<gene>
    <name evidence="1" type="ORF">M878_19450</name>
</gene>
<protein>
    <submittedName>
        <fullName evidence="1">Uncharacterized protein</fullName>
    </submittedName>
</protein>
<dbReference type="Proteomes" id="UP000017984">
    <property type="component" value="Chromosome"/>
</dbReference>